<dbReference type="Proteomes" id="UP000265515">
    <property type="component" value="Unassembled WGS sequence"/>
</dbReference>
<reference evidence="1 2" key="1">
    <citation type="journal article" date="2018" name="Cell">
        <title>The Chara Genome: Secondary Complexity and Implications for Plant Terrestrialization.</title>
        <authorList>
            <person name="Nishiyama T."/>
            <person name="Sakayama H."/>
            <person name="Vries J.D."/>
            <person name="Buschmann H."/>
            <person name="Saint-Marcoux D."/>
            <person name="Ullrich K.K."/>
            <person name="Haas F.B."/>
            <person name="Vanderstraeten L."/>
            <person name="Becker D."/>
            <person name="Lang D."/>
            <person name="Vosolsobe S."/>
            <person name="Rombauts S."/>
            <person name="Wilhelmsson P.K.I."/>
            <person name="Janitza P."/>
            <person name="Kern R."/>
            <person name="Heyl A."/>
            <person name="Rumpler F."/>
            <person name="Villalobos L.I.A.C."/>
            <person name="Clay J.M."/>
            <person name="Skokan R."/>
            <person name="Toyoda A."/>
            <person name="Suzuki Y."/>
            <person name="Kagoshima H."/>
            <person name="Schijlen E."/>
            <person name="Tajeshwar N."/>
            <person name="Catarino B."/>
            <person name="Hetherington A.J."/>
            <person name="Saltykova A."/>
            <person name="Bonnot C."/>
            <person name="Breuninger H."/>
            <person name="Symeonidi A."/>
            <person name="Radhakrishnan G.V."/>
            <person name="Van Nieuwerburgh F."/>
            <person name="Deforce D."/>
            <person name="Chang C."/>
            <person name="Karol K.G."/>
            <person name="Hedrich R."/>
            <person name="Ulvskov P."/>
            <person name="Glockner G."/>
            <person name="Delwiche C.F."/>
            <person name="Petrasek J."/>
            <person name="Van de Peer Y."/>
            <person name="Friml J."/>
            <person name="Beilby M."/>
            <person name="Dolan L."/>
            <person name="Kohara Y."/>
            <person name="Sugano S."/>
            <person name="Fujiyama A."/>
            <person name="Delaux P.-M."/>
            <person name="Quint M."/>
            <person name="TheiBen G."/>
            <person name="Hagemann M."/>
            <person name="Harholt J."/>
            <person name="Dunand C."/>
            <person name="Zachgo S."/>
            <person name="Langdale J."/>
            <person name="Maumus F."/>
            <person name="Straeten D.V.D."/>
            <person name="Gould S.B."/>
            <person name="Rensing S.A."/>
        </authorList>
    </citation>
    <scope>NUCLEOTIDE SEQUENCE [LARGE SCALE GENOMIC DNA]</scope>
    <source>
        <strain evidence="1 2">S276</strain>
    </source>
</reference>
<gene>
    <name evidence="1" type="ORF">CBR_g19962</name>
</gene>
<name>A0A388KZ52_CHABU</name>
<proteinExistence type="predicted"/>
<evidence type="ECO:0000313" key="2">
    <source>
        <dbReference type="Proteomes" id="UP000265515"/>
    </source>
</evidence>
<dbReference type="EMBL" id="BFEA01000222">
    <property type="protein sequence ID" value="GBG75329.1"/>
    <property type="molecule type" value="Genomic_DNA"/>
</dbReference>
<sequence length="76" mass="8886">MRRRRSETEYAGKEDGQSTTKLKRMMVAEEEGRQQTALEVEGQRECSRANQWLIGAARERRRGKEAREQCHRPPAL</sequence>
<comment type="caution">
    <text evidence="1">The sequence shown here is derived from an EMBL/GenBank/DDBJ whole genome shotgun (WGS) entry which is preliminary data.</text>
</comment>
<keyword evidence="2" id="KW-1185">Reference proteome</keyword>
<protein>
    <submittedName>
        <fullName evidence="1">Uncharacterized protein</fullName>
    </submittedName>
</protein>
<organism evidence="1 2">
    <name type="scientific">Chara braunii</name>
    <name type="common">Braun's stonewort</name>
    <dbReference type="NCBI Taxonomy" id="69332"/>
    <lineage>
        <taxon>Eukaryota</taxon>
        <taxon>Viridiplantae</taxon>
        <taxon>Streptophyta</taxon>
        <taxon>Charophyceae</taxon>
        <taxon>Charales</taxon>
        <taxon>Characeae</taxon>
        <taxon>Chara</taxon>
    </lineage>
</organism>
<dbReference type="AlphaFoldDB" id="A0A388KZ52"/>
<accession>A0A388KZ52</accession>
<dbReference type="Gramene" id="GBG75329">
    <property type="protein sequence ID" value="GBG75329"/>
    <property type="gene ID" value="CBR_g19962"/>
</dbReference>
<evidence type="ECO:0000313" key="1">
    <source>
        <dbReference type="EMBL" id="GBG75329.1"/>
    </source>
</evidence>